<accession>A0A5K7YM78</accession>
<dbReference type="InterPro" id="IPR011990">
    <property type="entry name" value="TPR-like_helical_dom_sf"/>
</dbReference>
<proteinExistence type="predicted"/>
<reference evidence="1 2" key="1">
    <citation type="submission" date="2019-11" db="EMBL/GenBank/DDBJ databases">
        <title>Comparative genomics of hydrocarbon-degrading Desulfosarcina strains.</title>
        <authorList>
            <person name="Watanabe M."/>
            <person name="Kojima H."/>
            <person name="Fukui M."/>
        </authorList>
    </citation>
    <scope>NUCLEOTIDE SEQUENCE [LARGE SCALE GENOMIC DNA]</scope>
    <source>
        <strain evidence="1 2">PL12</strain>
    </source>
</reference>
<keyword evidence="2" id="KW-1185">Reference proteome</keyword>
<gene>
    <name evidence="1" type="ORF">DSCA_28890</name>
</gene>
<evidence type="ECO:0008006" key="3">
    <source>
        <dbReference type="Google" id="ProtNLM"/>
    </source>
</evidence>
<evidence type="ECO:0000313" key="1">
    <source>
        <dbReference type="EMBL" id="BBO68959.1"/>
    </source>
</evidence>
<sequence>MGTLAKAIRIARKREVPTFEAMAFGYLGTVLFWYGNWTASINNCRQCIGLSRKLDNALPIIWGTFFKGAALFNSGRQPEGLTVMGQSIDMMANVDSVLAMRFFYALFAENLALHRKYRRAETINKKAMALGQSGQRWGDIASCRAMAILAAAQSRPDWHQVAGHMQKSIDLSPRAEAIPELVVSLSRFSDLMLKKGDLDSAHAYHRQAKKMAAAIGGKGLHR</sequence>
<protein>
    <recommendedName>
        <fullName evidence="3">MalT-like TPR region domain-containing protein</fullName>
    </recommendedName>
</protein>
<dbReference type="SUPFAM" id="SSF48452">
    <property type="entry name" value="TPR-like"/>
    <property type="match status" value="1"/>
</dbReference>
<name>A0A5K7YM78_9BACT</name>
<dbReference type="Gene3D" id="1.25.40.10">
    <property type="entry name" value="Tetratricopeptide repeat domain"/>
    <property type="match status" value="1"/>
</dbReference>
<dbReference type="KEGG" id="dalk:DSCA_28890"/>
<dbReference type="RefSeq" id="WP_155317048.1">
    <property type="nucleotide sequence ID" value="NZ_AP021874.1"/>
</dbReference>
<evidence type="ECO:0000313" key="2">
    <source>
        <dbReference type="Proteomes" id="UP000427906"/>
    </source>
</evidence>
<organism evidence="1 2">
    <name type="scientific">Desulfosarcina alkanivorans</name>
    <dbReference type="NCBI Taxonomy" id="571177"/>
    <lineage>
        <taxon>Bacteria</taxon>
        <taxon>Pseudomonadati</taxon>
        <taxon>Thermodesulfobacteriota</taxon>
        <taxon>Desulfobacteria</taxon>
        <taxon>Desulfobacterales</taxon>
        <taxon>Desulfosarcinaceae</taxon>
        <taxon>Desulfosarcina</taxon>
    </lineage>
</organism>
<dbReference type="Proteomes" id="UP000427906">
    <property type="component" value="Chromosome"/>
</dbReference>
<dbReference type="EMBL" id="AP021874">
    <property type="protein sequence ID" value="BBO68959.1"/>
    <property type="molecule type" value="Genomic_DNA"/>
</dbReference>
<dbReference type="AlphaFoldDB" id="A0A5K7YM78"/>